<name>A0A0M3HHT1_ASCLU</name>
<dbReference type="SMART" id="SM00209">
    <property type="entry name" value="TSP1"/>
    <property type="match status" value="1"/>
</dbReference>
<evidence type="ECO:0000313" key="2">
    <source>
        <dbReference type="WBParaSite" id="ALUE_0000107601-mRNA-1"/>
    </source>
</evidence>
<dbReference type="Gene3D" id="2.20.100.10">
    <property type="entry name" value="Thrombospondin type-1 (TSP1) repeat"/>
    <property type="match status" value="1"/>
</dbReference>
<dbReference type="AlphaFoldDB" id="A0A0M3HHT1"/>
<dbReference type="InterPro" id="IPR036383">
    <property type="entry name" value="TSP1_rpt_sf"/>
</dbReference>
<sequence length="131" mass="14847">MKIEKNDRRRKCLPRGASCIGADKEYRFCQDLVCPYWDQWSSWGGCSVTCGIGTCERRRKCIKDDGTALPNIEEIIADANRENDLKSAAKATLIESSRTRQRNRGKPFSEEASNVYQQKDITPEILVVSSL</sequence>
<evidence type="ECO:0000313" key="1">
    <source>
        <dbReference type="Proteomes" id="UP000036681"/>
    </source>
</evidence>
<dbReference type="Proteomes" id="UP000036681">
    <property type="component" value="Unplaced"/>
</dbReference>
<dbReference type="Pfam" id="PF00090">
    <property type="entry name" value="TSP_1"/>
    <property type="match status" value="1"/>
</dbReference>
<dbReference type="WBParaSite" id="ALUE_0000107601-mRNA-1">
    <property type="protein sequence ID" value="ALUE_0000107601-mRNA-1"/>
    <property type="gene ID" value="ALUE_0000107601"/>
</dbReference>
<proteinExistence type="predicted"/>
<organism evidence="1 2">
    <name type="scientific">Ascaris lumbricoides</name>
    <name type="common">Giant roundworm</name>
    <dbReference type="NCBI Taxonomy" id="6252"/>
    <lineage>
        <taxon>Eukaryota</taxon>
        <taxon>Metazoa</taxon>
        <taxon>Ecdysozoa</taxon>
        <taxon>Nematoda</taxon>
        <taxon>Chromadorea</taxon>
        <taxon>Rhabditida</taxon>
        <taxon>Spirurina</taxon>
        <taxon>Ascaridomorpha</taxon>
        <taxon>Ascaridoidea</taxon>
        <taxon>Ascarididae</taxon>
        <taxon>Ascaris</taxon>
    </lineage>
</organism>
<dbReference type="InterPro" id="IPR000884">
    <property type="entry name" value="TSP1_rpt"/>
</dbReference>
<protein>
    <submittedName>
        <fullName evidence="2">TSP1_spondin domain-containing protein</fullName>
    </submittedName>
</protein>
<dbReference type="SUPFAM" id="SSF82895">
    <property type="entry name" value="TSP-1 type 1 repeat"/>
    <property type="match status" value="1"/>
</dbReference>
<accession>A0A0M3HHT1</accession>
<reference evidence="2" key="1">
    <citation type="submission" date="2017-02" db="UniProtKB">
        <authorList>
            <consortium name="WormBaseParasite"/>
        </authorList>
    </citation>
    <scope>IDENTIFICATION</scope>
</reference>
<keyword evidence="1" id="KW-1185">Reference proteome</keyword>
<dbReference type="PROSITE" id="PS50092">
    <property type="entry name" value="TSP1"/>
    <property type="match status" value="1"/>
</dbReference>